<feature type="compositionally biased region" description="Polar residues" evidence="5">
    <location>
        <begin position="238"/>
        <end position="249"/>
    </location>
</feature>
<evidence type="ECO:0000256" key="4">
    <source>
        <dbReference type="PROSITE-ProRule" id="PRU00332"/>
    </source>
</evidence>
<name>A0A7S1XER7_9RHOD</name>
<evidence type="ECO:0000256" key="3">
    <source>
        <dbReference type="ARBA" id="ARBA00023242"/>
    </source>
</evidence>
<evidence type="ECO:0000256" key="2">
    <source>
        <dbReference type="ARBA" id="ARBA00022884"/>
    </source>
</evidence>
<dbReference type="GO" id="GO:0003729">
    <property type="term" value="F:mRNA binding"/>
    <property type="evidence" value="ECO:0007669"/>
    <property type="project" value="TreeGrafter"/>
</dbReference>
<dbReference type="GO" id="GO:0005634">
    <property type="term" value="C:nucleus"/>
    <property type="evidence" value="ECO:0007669"/>
    <property type="project" value="UniProtKB-SubCell"/>
</dbReference>
<dbReference type="EMBL" id="HBGH01009042">
    <property type="protein sequence ID" value="CAD9232885.1"/>
    <property type="molecule type" value="Transcribed_RNA"/>
</dbReference>
<dbReference type="InterPro" id="IPR000504">
    <property type="entry name" value="RRM_dom"/>
</dbReference>
<dbReference type="PRINTS" id="PR00302">
    <property type="entry name" value="LUPUSLA"/>
</dbReference>
<dbReference type="GO" id="GO:1990904">
    <property type="term" value="C:ribonucleoprotein complex"/>
    <property type="evidence" value="ECO:0007669"/>
    <property type="project" value="UniProtKB-UniRule"/>
</dbReference>
<protein>
    <recommendedName>
        <fullName evidence="10">HTH La-type RNA-binding domain-containing protein</fullName>
    </recommendedName>
</protein>
<dbReference type="InterPro" id="IPR014886">
    <property type="entry name" value="La_xRRM"/>
</dbReference>
<evidence type="ECO:0000259" key="6">
    <source>
        <dbReference type="PROSITE" id="PS50102"/>
    </source>
</evidence>
<reference evidence="9" key="1">
    <citation type="submission" date="2021-01" db="EMBL/GenBank/DDBJ databases">
        <authorList>
            <person name="Corre E."/>
            <person name="Pelletier E."/>
            <person name="Niang G."/>
            <person name="Scheremetjew M."/>
            <person name="Finn R."/>
            <person name="Kale V."/>
            <person name="Holt S."/>
            <person name="Cochrane G."/>
            <person name="Meng A."/>
            <person name="Brown T."/>
            <person name="Cohen L."/>
        </authorList>
    </citation>
    <scope>NUCLEOTIDE SEQUENCE</scope>
    <source>
        <strain evidence="9">SAG 36.94</strain>
    </source>
</reference>
<comment type="subcellular location">
    <subcellularLocation>
        <location evidence="1">Nucleus</location>
    </subcellularLocation>
</comment>
<dbReference type="PANTHER" id="PTHR22792">
    <property type="entry name" value="LUPUS LA PROTEIN-RELATED"/>
    <property type="match status" value="1"/>
</dbReference>
<dbReference type="InterPro" id="IPR012677">
    <property type="entry name" value="Nucleotide-bd_a/b_plait_sf"/>
</dbReference>
<feature type="domain" description="XRRM" evidence="8">
    <location>
        <begin position="252"/>
        <end position="375"/>
    </location>
</feature>
<gene>
    <name evidence="9" type="ORF">CCAE0312_LOCUS4970</name>
</gene>
<dbReference type="InterPro" id="IPR006630">
    <property type="entry name" value="La_HTH"/>
</dbReference>
<dbReference type="InterPro" id="IPR002344">
    <property type="entry name" value="Lupus_La"/>
</dbReference>
<dbReference type="InterPro" id="IPR036388">
    <property type="entry name" value="WH-like_DNA-bd_sf"/>
</dbReference>
<evidence type="ECO:0000256" key="1">
    <source>
        <dbReference type="ARBA" id="ARBA00004123"/>
    </source>
</evidence>
<dbReference type="InterPro" id="IPR045180">
    <property type="entry name" value="La_dom_prot"/>
</dbReference>
<organism evidence="9">
    <name type="scientific">Compsopogon caeruleus</name>
    <dbReference type="NCBI Taxonomy" id="31354"/>
    <lineage>
        <taxon>Eukaryota</taxon>
        <taxon>Rhodophyta</taxon>
        <taxon>Compsopogonophyceae</taxon>
        <taxon>Compsopogonales</taxon>
        <taxon>Compsopogonaceae</taxon>
        <taxon>Compsopogon</taxon>
    </lineage>
</organism>
<evidence type="ECO:0008006" key="10">
    <source>
        <dbReference type="Google" id="ProtNLM"/>
    </source>
</evidence>
<feature type="compositionally biased region" description="Basic and acidic residues" evidence="5">
    <location>
        <begin position="403"/>
        <end position="419"/>
    </location>
</feature>
<proteinExistence type="predicted"/>
<dbReference type="SUPFAM" id="SSF46785">
    <property type="entry name" value="Winged helix' DNA-binding domain"/>
    <property type="match status" value="1"/>
</dbReference>
<feature type="domain" description="RRM" evidence="6">
    <location>
        <begin position="134"/>
        <end position="218"/>
    </location>
</feature>
<feature type="region of interest" description="Disordered" evidence="5">
    <location>
        <begin position="1"/>
        <end position="37"/>
    </location>
</feature>
<dbReference type="SMART" id="SM00360">
    <property type="entry name" value="RRM"/>
    <property type="match status" value="2"/>
</dbReference>
<evidence type="ECO:0000259" key="7">
    <source>
        <dbReference type="PROSITE" id="PS50961"/>
    </source>
</evidence>
<dbReference type="InterPro" id="IPR036390">
    <property type="entry name" value="WH_DNA-bd_sf"/>
</dbReference>
<dbReference type="PANTHER" id="PTHR22792:SF140">
    <property type="entry name" value="ACHILLES, ISOFORM A"/>
    <property type="match status" value="1"/>
</dbReference>
<dbReference type="PROSITE" id="PS50102">
    <property type="entry name" value="RRM"/>
    <property type="match status" value="1"/>
</dbReference>
<evidence type="ECO:0000313" key="9">
    <source>
        <dbReference type="EMBL" id="CAD9232885.1"/>
    </source>
</evidence>
<dbReference type="Pfam" id="PF08777">
    <property type="entry name" value="RRM_3"/>
    <property type="match status" value="1"/>
</dbReference>
<dbReference type="InterPro" id="IPR035979">
    <property type="entry name" value="RBD_domain_sf"/>
</dbReference>
<keyword evidence="2 4" id="KW-0694">RNA-binding</keyword>
<feature type="region of interest" description="Disordered" evidence="5">
    <location>
        <begin position="224"/>
        <end position="253"/>
    </location>
</feature>
<accession>A0A7S1XER7</accession>
<dbReference type="SMART" id="SM00715">
    <property type="entry name" value="LA"/>
    <property type="match status" value="1"/>
</dbReference>
<evidence type="ECO:0000259" key="8">
    <source>
        <dbReference type="PROSITE" id="PS51939"/>
    </source>
</evidence>
<feature type="compositionally biased region" description="Basic and acidic residues" evidence="5">
    <location>
        <begin position="224"/>
        <end position="237"/>
    </location>
</feature>
<dbReference type="PROSITE" id="PS51939">
    <property type="entry name" value="XRRM"/>
    <property type="match status" value="1"/>
</dbReference>
<evidence type="ECO:0000256" key="5">
    <source>
        <dbReference type="SAM" id="MobiDB-lite"/>
    </source>
</evidence>
<feature type="domain" description="HTH La-type RNA-binding" evidence="7">
    <location>
        <begin position="34"/>
        <end position="127"/>
    </location>
</feature>
<dbReference type="SUPFAM" id="SSF54928">
    <property type="entry name" value="RNA-binding domain, RBD"/>
    <property type="match status" value="1"/>
</dbReference>
<feature type="compositionally biased region" description="Basic residues" evidence="5">
    <location>
        <begin position="350"/>
        <end position="359"/>
    </location>
</feature>
<dbReference type="Gene3D" id="1.10.10.10">
    <property type="entry name" value="Winged helix-like DNA-binding domain superfamily/Winged helix DNA-binding domain"/>
    <property type="match status" value="1"/>
</dbReference>
<feature type="compositionally biased region" description="Polar residues" evidence="5">
    <location>
        <begin position="420"/>
        <end position="433"/>
    </location>
</feature>
<feature type="region of interest" description="Disordered" evidence="5">
    <location>
        <begin position="342"/>
        <end position="433"/>
    </location>
</feature>
<dbReference type="AlphaFoldDB" id="A0A7S1XER7"/>
<dbReference type="Gene3D" id="3.30.70.330">
    <property type="match status" value="2"/>
</dbReference>
<dbReference type="PROSITE" id="PS50961">
    <property type="entry name" value="HTH_LA"/>
    <property type="match status" value="1"/>
</dbReference>
<dbReference type="GO" id="GO:0006396">
    <property type="term" value="P:RNA processing"/>
    <property type="evidence" value="ECO:0007669"/>
    <property type="project" value="InterPro"/>
</dbReference>
<keyword evidence="3" id="KW-0539">Nucleus</keyword>
<dbReference type="Pfam" id="PF05383">
    <property type="entry name" value="La"/>
    <property type="match status" value="1"/>
</dbReference>
<sequence length="433" mass="48285">MDNADTPGTLAEQSSPLVENPAVRKLDEDSAPAPTGQVLSEDRVWAQLHFYFSDSNLPRDKFLLEKVRKDPDGYVDLSILCDFKRMRQLESSPEGVVKIFSERSSHDLVLSEDRKRIRRIRPIPDDAKSVAFKRTVRVRGWPYGGPEPSLEDLFPLFGAHGSVLSIRLHRSKGSEGETLFVGSAFVELCSPDDAKSFAKAKIKIPGSSEDFEISSPSQLVEERKQLADARRHVKTEDNAPSGSSGQVTAPPSYDPGLILRYEGVGPGVSREDIRELLEPLGDVRWVDYGRDEADGFARFSKASDAQAACAELQERKSELGGKVPQWSILAGDEEMEYWNKVESSKELRRTHASRKRHSSRRQDKGRSKRPRIGARKGDDAAPSVSVAPKKDDDTRSSALQTEPKLEARHTDDQDKKDTHFNNLDTCQSKSEPS</sequence>